<dbReference type="EMBL" id="VOAH01000001">
    <property type="protein sequence ID" value="TVP41966.1"/>
    <property type="molecule type" value="Genomic_DNA"/>
</dbReference>
<sequence>MYPNISTKDPDIAKFERLKDNFSWFNSNYDRIKKDFHNQYVAVKDRKHIDNDVDLETLIKRLDLKNYDDSIAIEFINSKI</sequence>
<dbReference type="Proteomes" id="UP000315289">
    <property type="component" value="Unassembled WGS sequence"/>
</dbReference>
<gene>
    <name evidence="1" type="ORF">NARC_10372</name>
</gene>
<evidence type="ECO:0000313" key="1">
    <source>
        <dbReference type="EMBL" id="TVP41966.1"/>
    </source>
</evidence>
<organism evidence="1 2">
    <name type="scientific">Candidatus Nitrosocosmicus arcticus</name>
    <dbReference type="NCBI Taxonomy" id="2035267"/>
    <lineage>
        <taxon>Archaea</taxon>
        <taxon>Nitrososphaerota</taxon>
        <taxon>Nitrososphaeria</taxon>
        <taxon>Nitrososphaerales</taxon>
        <taxon>Nitrososphaeraceae</taxon>
        <taxon>Candidatus Nitrosocosmicus</taxon>
    </lineage>
</organism>
<reference evidence="1 2" key="1">
    <citation type="journal article" date="2019" name="Front. Microbiol.">
        <title>Ammonia Oxidation by the Arctic Terrestrial Thaumarchaeote Candidatus Nitrosocosmicus arcticus Is Stimulated by Increasing Temperatures.</title>
        <authorList>
            <person name="Alves R.J.E."/>
            <person name="Kerou M."/>
            <person name="Zappe A."/>
            <person name="Bittner R."/>
            <person name="Abby S.S."/>
            <person name="Schmidt H.A."/>
            <person name="Pfeifer K."/>
            <person name="Schleper C."/>
        </authorList>
    </citation>
    <scope>NUCLEOTIDE SEQUENCE [LARGE SCALE GENOMIC DNA]</scope>
    <source>
        <strain evidence="1 2">Kfb</strain>
    </source>
</reference>
<dbReference type="RefSeq" id="WP_144728492.1">
    <property type="nucleotide sequence ID" value="NZ_ML675578.1"/>
</dbReference>
<dbReference type="AlphaFoldDB" id="A0A557SZE6"/>
<name>A0A557SZE6_9ARCH</name>
<evidence type="ECO:0008006" key="3">
    <source>
        <dbReference type="Google" id="ProtNLM"/>
    </source>
</evidence>
<accession>A0A557SZE6</accession>
<proteinExistence type="predicted"/>
<evidence type="ECO:0000313" key="2">
    <source>
        <dbReference type="Proteomes" id="UP000315289"/>
    </source>
</evidence>
<dbReference type="OrthoDB" id="11127at2157"/>
<protein>
    <recommendedName>
        <fullName evidence="3">DUF5678 domain-containing protein</fullName>
    </recommendedName>
</protein>
<keyword evidence="2" id="KW-1185">Reference proteome</keyword>
<comment type="caution">
    <text evidence="1">The sequence shown here is derived from an EMBL/GenBank/DDBJ whole genome shotgun (WGS) entry which is preliminary data.</text>
</comment>